<protein>
    <submittedName>
        <fullName evidence="1">15055_t:CDS:1</fullName>
    </submittedName>
</protein>
<dbReference type="AlphaFoldDB" id="A0A9N9K8J9"/>
<dbReference type="Proteomes" id="UP000789405">
    <property type="component" value="Unassembled WGS sequence"/>
</dbReference>
<name>A0A9N9K8J9_9GLOM</name>
<comment type="caution">
    <text evidence="1">The sequence shown here is derived from an EMBL/GenBank/DDBJ whole genome shotgun (WGS) entry which is preliminary data.</text>
</comment>
<keyword evidence="2" id="KW-1185">Reference proteome</keyword>
<dbReference type="EMBL" id="CAJVPY010048820">
    <property type="protein sequence ID" value="CAG8812449.1"/>
    <property type="molecule type" value="Genomic_DNA"/>
</dbReference>
<organism evidence="1 2">
    <name type="scientific">Dentiscutata erythropus</name>
    <dbReference type="NCBI Taxonomy" id="1348616"/>
    <lineage>
        <taxon>Eukaryota</taxon>
        <taxon>Fungi</taxon>
        <taxon>Fungi incertae sedis</taxon>
        <taxon>Mucoromycota</taxon>
        <taxon>Glomeromycotina</taxon>
        <taxon>Glomeromycetes</taxon>
        <taxon>Diversisporales</taxon>
        <taxon>Gigasporaceae</taxon>
        <taxon>Dentiscutata</taxon>
    </lineage>
</organism>
<evidence type="ECO:0000313" key="1">
    <source>
        <dbReference type="EMBL" id="CAG8812449.1"/>
    </source>
</evidence>
<feature type="non-terminal residue" evidence="1">
    <location>
        <position position="1"/>
    </location>
</feature>
<gene>
    <name evidence="1" type="ORF">DERYTH_LOCUS25626</name>
</gene>
<reference evidence="1" key="1">
    <citation type="submission" date="2021-06" db="EMBL/GenBank/DDBJ databases">
        <authorList>
            <person name="Kallberg Y."/>
            <person name="Tangrot J."/>
            <person name="Rosling A."/>
        </authorList>
    </citation>
    <scope>NUCLEOTIDE SEQUENCE</scope>
    <source>
        <strain evidence="1">MA453B</strain>
    </source>
</reference>
<accession>A0A9N9K8J9</accession>
<proteinExistence type="predicted"/>
<evidence type="ECO:0000313" key="2">
    <source>
        <dbReference type="Proteomes" id="UP000789405"/>
    </source>
</evidence>
<sequence length="47" mass="5313">KKPTVSPSTKEEDPGIVHLNKKEKVQQREKKILTLGMEIAKSKQPTN</sequence>